<dbReference type="RefSeq" id="WP_189610346.1">
    <property type="nucleotide sequence ID" value="NZ_BMXR01000007.1"/>
</dbReference>
<evidence type="ECO:0000313" key="1">
    <source>
        <dbReference type="EMBL" id="GGX61100.1"/>
    </source>
</evidence>
<proteinExistence type="predicted"/>
<name>A0A918KES5_9GAMM</name>
<dbReference type="InterPro" id="IPR008228">
    <property type="entry name" value="UCP006173"/>
</dbReference>
<protein>
    <submittedName>
        <fullName evidence="1">UPF0260 protein</fullName>
    </submittedName>
</protein>
<accession>A0A918KES5</accession>
<gene>
    <name evidence="1" type="ORF">GCM10007392_31410</name>
</gene>
<comment type="caution">
    <text evidence="1">The sequence shown here is derived from an EMBL/GenBank/DDBJ whole genome shotgun (WGS) entry which is preliminary data.</text>
</comment>
<organism evidence="1 2">
    <name type="scientific">Saccharospirillum salsuginis</name>
    <dbReference type="NCBI Taxonomy" id="418750"/>
    <lineage>
        <taxon>Bacteria</taxon>
        <taxon>Pseudomonadati</taxon>
        <taxon>Pseudomonadota</taxon>
        <taxon>Gammaproteobacteria</taxon>
        <taxon>Oceanospirillales</taxon>
        <taxon>Saccharospirillaceae</taxon>
        <taxon>Saccharospirillum</taxon>
    </lineage>
</organism>
<dbReference type="PANTHER" id="PTHR37421:SF1">
    <property type="entry name" value="UPF0260 PROTEIN YCGN"/>
    <property type="match status" value="1"/>
</dbReference>
<evidence type="ECO:0000313" key="2">
    <source>
        <dbReference type="Proteomes" id="UP000626148"/>
    </source>
</evidence>
<reference evidence="1" key="1">
    <citation type="journal article" date="2014" name="Int. J. Syst. Evol. Microbiol.">
        <title>Complete genome sequence of Corynebacterium casei LMG S-19264T (=DSM 44701T), isolated from a smear-ripened cheese.</title>
        <authorList>
            <consortium name="US DOE Joint Genome Institute (JGI-PGF)"/>
            <person name="Walter F."/>
            <person name="Albersmeier A."/>
            <person name="Kalinowski J."/>
            <person name="Ruckert C."/>
        </authorList>
    </citation>
    <scope>NUCLEOTIDE SEQUENCE</scope>
    <source>
        <strain evidence="1">KCTC 22169</strain>
    </source>
</reference>
<keyword evidence="2" id="KW-1185">Reference proteome</keyword>
<dbReference type="PIRSF" id="PIRSF006173">
    <property type="entry name" value="UCP006173"/>
    <property type="match status" value="1"/>
</dbReference>
<dbReference type="AlphaFoldDB" id="A0A918KES5"/>
<dbReference type="InterPro" id="IPR005358">
    <property type="entry name" value="Puta_zinc/iron-chelating_dom"/>
</dbReference>
<dbReference type="EMBL" id="BMXR01000007">
    <property type="protein sequence ID" value="GGX61100.1"/>
    <property type="molecule type" value="Genomic_DNA"/>
</dbReference>
<dbReference type="Pfam" id="PF03692">
    <property type="entry name" value="CxxCxxCC"/>
    <property type="match status" value="1"/>
</dbReference>
<dbReference type="Proteomes" id="UP000626148">
    <property type="component" value="Unassembled WGS sequence"/>
</dbReference>
<dbReference type="PANTHER" id="PTHR37421">
    <property type="entry name" value="UPF0260 PROTEIN YCGN"/>
    <property type="match status" value="1"/>
</dbReference>
<dbReference type="NCBIfam" id="NF003507">
    <property type="entry name" value="PRK05170.2-5"/>
    <property type="match status" value="1"/>
</dbReference>
<dbReference type="NCBIfam" id="NF003501">
    <property type="entry name" value="PRK05170.1-5"/>
    <property type="match status" value="1"/>
</dbReference>
<sequence length="147" mass="17394">MADRVPFWKSKSLSEMTAGEWESLCDGCGKCCLQKLEDEDSGKVYYTRVVCRYMTDDCRCSQYQRRHELVPNCVWLKPEDVDQFFWLPDTCAYRIVAEGRDLPDWHPLVARDANRIHAVDASIQHWDLVRDNEVPEEDWEEYIIDNQ</sequence>
<reference evidence="1" key="2">
    <citation type="submission" date="2020-09" db="EMBL/GenBank/DDBJ databases">
        <authorList>
            <person name="Sun Q."/>
            <person name="Kim S."/>
        </authorList>
    </citation>
    <scope>NUCLEOTIDE SEQUENCE</scope>
    <source>
        <strain evidence="1">KCTC 22169</strain>
    </source>
</reference>